<gene>
    <name evidence="2" type="ORF">GCM10008935_25110</name>
</gene>
<feature type="transmembrane region" description="Helical" evidence="1">
    <location>
        <begin position="20"/>
        <end position="40"/>
    </location>
</feature>
<keyword evidence="1" id="KW-0812">Transmembrane</keyword>
<feature type="transmembrane region" description="Helical" evidence="1">
    <location>
        <begin position="90"/>
        <end position="118"/>
    </location>
</feature>
<feature type="transmembrane region" description="Helical" evidence="1">
    <location>
        <begin position="167"/>
        <end position="186"/>
    </location>
</feature>
<comment type="caution">
    <text evidence="2">The sequence shown here is derived from an EMBL/GenBank/DDBJ whole genome shotgun (WGS) entry which is preliminary data.</text>
</comment>
<reference evidence="2 3" key="1">
    <citation type="journal article" date="2019" name="Int. J. Syst. Evol. Microbiol.">
        <title>The Global Catalogue of Microorganisms (GCM) 10K type strain sequencing project: providing services to taxonomists for standard genome sequencing and annotation.</title>
        <authorList>
            <consortium name="The Broad Institute Genomics Platform"/>
            <consortium name="The Broad Institute Genome Sequencing Center for Infectious Disease"/>
            <person name="Wu L."/>
            <person name="Ma J."/>
        </authorList>
    </citation>
    <scope>NUCLEOTIDE SEQUENCE [LARGE SCALE GENOMIC DNA]</scope>
    <source>
        <strain evidence="2 3">JCM 14193</strain>
    </source>
</reference>
<proteinExistence type="predicted"/>
<evidence type="ECO:0008006" key="4">
    <source>
        <dbReference type="Google" id="ProtNLM"/>
    </source>
</evidence>
<sequence>MYRHWEITKDLYKEQLKWSLWLIIGVTIIRYILLGFYHVIGFEPEDLGHLLSMSIEPTKIFMLIIGLLSVYVFLTFFVQTGITRKEYYYGTAYSAIGLAITIPLIFLALFGIEGLFVLATPLELGYSHISFSGLVTELIAYILAILFYFVIGWFITSGFYRYGWLKGLGFIFTSILIVMINGAFWGEDIEIFELSINFGDIPFILSATLTIVLTLILMRVNRILTRDIKIKM</sequence>
<dbReference type="RefSeq" id="WP_343784061.1">
    <property type="nucleotide sequence ID" value="NZ_BAAACZ010000021.1"/>
</dbReference>
<feature type="transmembrane region" description="Helical" evidence="1">
    <location>
        <begin position="201"/>
        <end position="220"/>
    </location>
</feature>
<name>A0ABN1A5N3_9BACI</name>
<evidence type="ECO:0000256" key="1">
    <source>
        <dbReference type="SAM" id="Phobius"/>
    </source>
</evidence>
<accession>A0ABN1A5N3</accession>
<feature type="transmembrane region" description="Helical" evidence="1">
    <location>
        <begin position="60"/>
        <end position="78"/>
    </location>
</feature>
<keyword evidence="1" id="KW-1133">Transmembrane helix</keyword>
<feature type="transmembrane region" description="Helical" evidence="1">
    <location>
        <begin position="138"/>
        <end position="160"/>
    </location>
</feature>
<evidence type="ECO:0000313" key="3">
    <source>
        <dbReference type="Proteomes" id="UP001500740"/>
    </source>
</evidence>
<keyword evidence="1" id="KW-0472">Membrane</keyword>
<dbReference type="EMBL" id="BAAACZ010000021">
    <property type="protein sequence ID" value="GAA0468187.1"/>
    <property type="molecule type" value="Genomic_DNA"/>
</dbReference>
<dbReference type="Proteomes" id="UP001500740">
    <property type="component" value="Unassembled WGS sequence"/>
</dbReference>
<organism evidence="2 3">
    <name type="scientific">Alkalibacillus silvisoli</name>
    <dbReference type="NCBI Taxonomy" id="392823"/>
    <lineage>
        <taxon>Bacteria</taxon>
        <taxon>Bacillati</taxon>
        <taxon>Bacillota</taxon>
        <taxon>Bacilli</taxon>
        <taxon>Bacillales</taxon>
        <taxon>Bacillaceae</taxon>
        <taxon>Alkalibacillus</taxon>
    </lineage>
</organism>
<keyword evidence="3" id="KW-1185">Reference proteome</keyword>
<evidence type="ECO:0000313" key="2">
    <source>
        <dbReference type="EMBL" id="GAA0468187.1"/>
    </source>
</evidence>
<protein>
    <recommendedName>
        <fullName evidence="4">ABC transporter permease</fullName>
    </recommendedName>
</protein>